<dbReference type="Gene3D" id="2.60.120.380">
    <property type="match status" value="1"/>
</dbReference>
<dbReference type="AlphaFoldDB" id="A0A1X7III6"/>
<dbReference type="InterPro" id="IPR026444">
    <property type="entry name" value="Secre_tail"/>
</dbReference>
<dbReference type="Gene3D" id="3.40.50.200">
    <property type="entry name" value="Peptidase S8/S53 domain"/>
    <property type="match status" value="1"/>
</dbReference>
<organism evidence="5 6">
    <name type="scientific">Marivirga sericea</name>
    <dbReference type="NCBI Taxonomy" id="1028"/>
    <lineage>
        <taxon>Bacteria</taxon>
        <taxon>Pseudomonadati</taxon>
        <taxon>Bacteroidota</taxon>
        <taxon>Cytophagia</taxon>
        <taxon>Cytophagales</taxon>
        <taxon>Marivirgaceae</taxon>
        <taxon>Marivirga</taxon>
    </lineage>
</organism>
<feature type="domain" description="Secretion system C-terminal sorting" evidence="4">
    <location>
        <begin position="887"/>
        <end position="960"/>
    </location>
</feature>
<keyword evidence="2" id="KW-0472">Membrane</keyword>
<dbReference type="STRING" id="1028.SAMN05661096_00686"/>
<accession>A0A1X7III6</accession>
<evidence type="ECO:0000313" key="5">
    <source>
        <dbReference type="EMBL" id="SMG14515.1"/>
    </source>
</evidence>
<feature type="transmembrane region" description="Helical" evidence="2">
    <location>
        <begin position="5"/>
        <end position="26"/>
    </location>
</feature>
<dbReference type="InterPro" id="IPR051048">
    <property type="entry name" value="Peptidase_S8/S53_subtilisin"/>
</dbReference>
<evidence type="ECO:0000256" key="1">
    <source>
        <dbReference type="ARBA" id="ARBA00011073"/>
    </source>
</evidence>
<comment type="similarity">
    <text evidence="1">Belongs to the peptidase S8 family.</text>
</comment>
<dbReference type="PANTHER" id="PTHR43399">
    <property type="entry name" value="SUBTILISIN-RELATED"/>
    <property type="match status" value="1"/>
</dbReference>
<dbReference type="OrthoDB" id="9792152at2"/>
<dbReference type="Pfam" id="PF00082">
    <property type="entry name" value="Peptidase_S8"/>
    <property type="match status" value="1"/>
</dbReference>
<evidence type="ECO:0000256" key="2">
    <source>
        <dbReference type="SAM" id="Phobius"/>
    </source>
</evidence>
<dbReference type="PANTHER" id="PTHR43399:SF4">
    <property type="entry name" value="CELL WALL-ASSOCIATED PROTEASE"/>
    <property type="match status" value="1"/>
</dbReference>
<dbReference type="Proteomes" id="UP000193804">
    <property type="component" value="Unassembled WGS sequence"/>
</dbReference>
<proteinExistence type="inferred from homology"/>
<keyword evidence="2" id="KW-0812">Transmembrane</keyword>
<sequence length="963" mass="108490">MKLRLICVPCLIIHKVINFLLLYLMIGMVNQGFAQMYEEHPKYSTSASRITSTNSIKEDVFYRLECAFENTCLASNLSGFKVIKRNLNGSFIISIDPSDLDSDALDLKSIALFETDNAWKKSSNITIAENEYLNGEYWLAIEDEQEWSDFEIREPRISTISDFGKYEKVLIQSLQLEHFLNKEFVTYIEKVSAQVKSEATVLDLNLHPNRINTIQAYLTRFDGSSEKVSIKEPFYNVSDIDIAGRYANTGMASEFTDSHALEMTTIIAGNGNSSLNGLGVAPAVIHTSSSNEEISPDPAEYFNSNAIQIQNHSYGIDVESFYGIGASLYDQQVYESPEILHVFSAGNSGLESAAHGKFQGLSGYSNITGNSKLAKNVLTIGAVDTTMKIIPLNSNGPSFDGRIKPELVAYSMAGTSNSAAYVSGVSVLLQQSFRDKFNSAMPSSLVKAFLINSADYTETLGPDHKTGYGSLNAYKAMLQLEDEKFIQNDLVDNEEKKYSIAIPENAVNFKATLVWTDPPANPNDQIALINDLNIRVLDKNAQYHMPWVLSAEPNIESLSSAAVKGTDHLNNIEQVHIEKVESDTLEIIISTENPLESSQSFSIVYDWEAENDFSWTSPTFKDNIPYNGETVSHIRWESSYLGEQEGDLYFKLIHESDWSLIEEDISLRAENYRWDPEMVNDFAQLKMAVGDKSYISDTFSISEPLRLNVGFNCTDSLSFYWSRVDQVDDYALFNLQGTEMKLFERTQDTVITIHKSDLSSSFLKIQAFKNDKSLIQGRVIDYNLQASNCFLQSYFVEAIQGNGIKHSIRLSSFSGVDKIQIQKKDELNDSWNALAEIKANSFSFEFLEEGPNNGFNESRVIIYLNNGQTVLSEIQSTYFVTDDNFILYPNPLVLEEDLKVFAKEAKNRAEISFYNMQGLHIISFPVPNDRNFVDLSSLREGLYIYRIKDTNNQYDQGKILIRN</sequence>
<evidence type="ECO:0000259" key="4">
    <source>
        <dbReference type="Pfam" id="PF18962"/>
    </source>
</evidence>
<keyword evidence="6" id="KW-1185">Reference proteome</keyword>
<keyword evidence="2" id="KW-1133">Transmembrane helix</keyword>
<dbReference type="GO" id="GO:0004252">
    <property type="term" value="F:serine-type endopeptidase activity"/>
    <property type="evidence" value="ECO:0007669"/>
    <property type="project" value="InterPro"/>
</dbReference>
<dbReference type="InterPro" id="IPR000209">
    <property type="entry name" value="Peptidase_S8/S53_dom"/>
</dbReference>
<reference evidence="6" key="1">
    <citation type="submission" date="2017-04" db="EMBL/GenBank/DDBJ databases">
        <authorList>
            <person name="Varghese N."/>
            <person name="Submissions S."/>
        </authorList>
    </citation>
    <scope>NUCLEOTIDE SEQUENCE [LARGE SCALE GENOMIC DNA]</scope>
    <source>
        <strain evidence="6">DSM 4125</strain>
    </source>
</reference>
<gene>
    <name evidence="5" type="ORF">SAMN05661096_00686</name>
</gene>
<evidence type="ECO:0000313" key="6">
    <source>
        <dbReference type="Proteomes" id="UP000193804"/>
    </source>
</evidence>
<dbReference type="GO" id="GO:0006508">
    <property type="term" value="P:proteolysis"/>
    <property type="evidence" value="ECO:0007669"/>
    <property type="project" value="InterPro"/>
</dbReference>
<name>A0A1X7III6_9BACT</name>
<feature type="domain" description="Peptidase S8/S53" evidence="3">
    <location>
        <begin position="247"/>
        <end position="469"/>
    </location>
</feature>
<dbReference type="NCBIfam" id="TIGR04183">
    <property type="entry name" value="Por_Secre_tail"/>
    <property type="match status" value="1"/>
</dbReference>
<dbReference type="InterPro" id="IPR036852">
    <property type="entry name" value="Peptidase_S8/S53_dom_sf"/>
</dbReference>
<dbReference type="EMBL" id="FXAW01000001">
    <property type="protein sequence ID" value="SMG14515.1"/>
    <property type="molecule type" value="Genomic_DNA"/>
</dbReference>
<dbReference type="SUPFAM" id="SSF52743">
    <property type="entry name" value="Subtilisin-like"/>
    <property type="match status" value="1"/>
</dbReference>
<protein>
    <submittedName>
        <fullName evidence="5">Por secretion system C-terminal sorting domain-containing protein</fullName>
    </submittedName>
</protein>
<dbReference type="Pfam" id="PF18962">
    <property type="entry name" value="Por_Secre_tail"/>
    <property type="match status" value="1"/>
</dbReference>
<evidence type="ECO:0000259" key="3">
    <source>
        <dbReference type="Pfam" id="PF00082"/>
    </source>
</evidence>